<organism evidence="2 3">
    <name type="scientific">Trema orientale</name>
    <name type="common">Charcoal tree</name>
    <name type="synonym">Celtis orientalis</name>
    <dbReference type="NCBI Taxonomy" id="63057"/>
    <lineage>
        <taxon>Eukaryota</taxon>
        <taxon>Viridiplantae</taxon>
        <taxon>Streptophyta</taxon>
        <taxon>Embryophyta</taxon>
        <taxon>Tracheophyta</taxon>
        <taxon>Spermatophyta</taxon>
        <taxon>Magnoliopsida</taxon>
        <taxon>eudicotyledons</taxon>
        <taxon>Gunneridae</taxon>
        <taxon>Pentapetalae</taxon>
        <taxon>rosids</taxon>
        <taxon>fabids</taxon>
        <taxon>Rosales</taxon>
        <taxon>Cannabaceae</taxon>
        <taxon>Trema</taxon>
    </lineage>
</organism>
<evidence type="ECO:0008006" key="4">
    <source>
        <dbReference type="Google" id="ProtNLM"/>
    </source>
</evidence>
<accession>A0A2P5FJT2</accession>
<dbReference type="OrthoDB" id="10412519at2759"/>
<dbReference type="EMBL" id="JXTC01000027">
    <property type="protein sequence ID" value="PON98033.1"/>
    <property type="molecule type" value="Genomic_DNA"/>
</dbReference>
<proteinExistence type="predicted"/>
<reference evidence="3" key="1">
    <citation type="submission" date="2016-06" db="EMBL/GenBank/DDBJ databases">
        <title>Parallel loss of symbiosis genes in relatives of nitrogen-fixing non-legume Parasponia.</title>
        <authorList>
            <person name="Van Velzen R."/>
            <person name="Holmer R."/>
            <person name="Bu F."/>
            <person name="Rutten L."/>
            <person name="Van Zeijl A."/>
            <person name="Liu W."/>
            <person name="Santuari L."/>
            <person name="Cao Q."/>
            <person name="Sharma T."/>
            <person name="Shen D."/>
            <person name="Roswanjaya Y."/>
            <person name="Wardhani T."/>
            <person name="Kalhor M.S."/>
            <person name="Jansen J."/>
            <person name="Van den Hoogen J."/>
            <person name="Gungor B."/>
            <person name="Hartog M."/>
            <person name="Hontelez J."/>
            <person name="Verver J."/>
            <person name="Yang W.-C."/>
            <person name="Schijlen E."/>
            <person name="Repin R."/>
            <person name="Schilthuizen M."/>
            <person name="Schranz E."/>
            <person name="Heidstra R."/>
            <person name="Miyata K."/>
            <person name="Fedorova E."/>
            <person name="Kohlen W."/>
            <person name="Bisseling T."/>
            <person name="Smit S."/>
            <person name="Geurts R."/>
        </authorList>
    </citation>
    <scope>NUCLEOTIDE SEQUENCE [LARGE SCALE GENOMIC DNA]</scope>
    <source>
        <strain evidence="3">cv. RG33-2</strain>
    </source>
</reference>
<dbReference type="Proteomes" id="UP000237000">
    <property type="component" value="Unassembled WGS sequence"/>
</dbReference>
<evidence type="ECO:0000313" key="2">
    <source>
        <dbReference type="EMBL" id="PON98033.1"/>
    </source>
</evidence>
<feature type="transmembrane region" description="Helical" evidence="1">
    <location>
        <begin position="37"/>
        <end position="63"/>
    </location>
</feature>
<evidence type="ECO:0000256" key="1">
    <source>
        <dbReference type="SAM" id="Phobius"/>
    </source>
</evidence>
<dbReference type="AlphaFoldDB" id="A0A2P5FJT2"/>
<protein>
    <recommendedName>
        <fullName evidence="4">Transmembrane protein</fullName>
    </recommendedName>
</protein>
<keyword evidence="1" id="KW-0472">Membrane</keyword>
<sequence>MRGLGVKKSRDGLDFNIVKVVLLVIFTNFLLSSFINHSYNIFCCICKSYVLSFYTPSFFPFFLSLMKRKMRLWIWGGDQGGGVRSLMGDLSFGVVRKHVLRQIVDVP</sequence>
<keyword evidence="3" id="KW-1185">Reference proteome</keyword>
<keyword evidence="1" id="KW-0812">Transmembrane</keyword>
<feature type="transmembrane region" description="Helical" evidence="1">
    <location>
        <begin position="12"/>
        <end position="31"/>
    </location>
</feature>
<gene>
    <name evidence="2" type="ORF">TorRG33x02_061070</name>
</gene>
<dbReference type="InParanoid" id="A0A2P5FJT2"/>
<keyword evidence="1" id="KW-1133">Transmembrane helix</keyword>
<comment type="caution">
    <text evidence="2">The sequence shown here is derived from an EMBL/GenBank/DDBJ whole genome shotgun (WGS) entry which is preliminary data.</text>
</comment>
<name>A0A2P5FJT2_TREOI</name>
<evidence type="ECO:0000313" key="3">
    <source>
        <dbReference type="Proteomes" id="UP000237000"/>
    </source>
</evidence>